<keyword evidence="1" id="KW-0238">DNA-binding</keyword>
<dbReference type="Proteomes" id="UP001576780">
    <property type="component" value="Unassembled WGS sequence"/>
</dbReference>
<evidence type="ECO:0000313" key="2">
    <source>
        <dbReference type="Proteomes" id="UP001576780"/>
    </source>
</evidence>
<reference evidence="1 2" key="1">
    <citation type="submission" date="2024-09" db="EMBL/GenBank/DDBJ databases">
        <title>Floridaenema gen nov. (Aerosakkonemataceae, Aerosakkonematales ord. nov., Cyanobacteria) from benthic tropical and subtropical fresh waters, with the description of four new species.</title>
        <authorList>
            <person name="Moretto J.A."/>
            <person name="Berthold D.E."/>
            <person name="Lefler F.W."/>
            <person name="Huang I.-S."/>
            <person name="Laughinghouse H. IV."/>
        </authorList>
    </citation>
    <scope>NUCLEOTIDE SEQUENCE [LARGE SCALE GENOMIC DNA]</scope>
    <source>
        <strain evidence="1 2">BLCC-F167</strain>
    </source>
</reference>
<dbReference type="EMBL" id="JBHFNT010000117">
    <property type="protein sequence ID" value="MFB2835694.1"/>
    <property type="molecule type" value="Genomic_DNA"/>
</dbReference>
<accession>A0ABV4WKT4</accession>
<proteinExistence type="predicted"/>
<dbReference type="GO" id="GO:0003677">
    <property type="term" value="F:DNA binding"/>
    <property type="evidence" value="ECO:0007669"/>
    <property type="project" value="UniProtKB-KW"/>
</dbReference>
<dbReference type="RefSeq" id="WP_413278103.1">
    <property type="nucleotide sequence ID" value="NZ_JBHFNT010000117.1"/>
</dbReference>
<organism evidence="1 2">
    <name type="scientific">Floridaenema evergladense BLCC-F167</name>
    <dbReference type="NCBI Taxonomy" id="3153639"/>
    <lineage>
        <taxon>Bacteria</taxon>
        <taxon>Bacillati</taxon>
        <taxon>Cyanobacteriota</taxon>
        <taxon>Cyanophyceae</taxon>
        <taxon>Oscillatoriophycideae</taxon>
        <taxon>Aerosakkonematales</taxon>
        <taxon>Aerosakkonemataceae</taxon>
        <taxon>Floridanema</taxon>
        <taxon>Floridanema evergladense</taxon>
    </lineage>
</organism>
<keyword evidence="2" id="KW-1185">Reference proteome</keyword>
<comment type="caution">
    <text evidence="1">The sequence shown here is derived from an EMBL/GenBank/DDBJ whole genome shotgun (WGS) entry which is preliminary data.</text>
</comment>
<name>A0ABV4WKT4_9CYAN</name>
<gene>
    <name evidence="1" type="ORF">ACE1CA_14270</name>
</gene>
<protein>
    <submittedName>
        <fullName evidence="1">DNA-binding protein</fullName>
    </submittedName>
</protein>
<evidence type="ECO:0000313" key="1">
    <source>
        <dbReference type="EMBL" id="MFB2835694.1"/>
    </source>
</evidence>
<sequence>MKDAKTRLSDSWQDALIESLKNPEEAAAYLSAALDSEDSDSQLIRAVMQDVINAKLKINNVSAAPTEYPEKLNKLLSEIEGKEIYTLVCLLNTLGFSVQIQVKETNV</sequence>